<dbReference type="GO" id="GO:0006633">
    <property type="term" value="P:fatty acid biosynthetic process"/>
    <property type="evidence" value="ECO:0007669"/>
    <property type="project" value="InterPro"/>
</dbReference>
<gene>
    <name evidence="2" type="ORF">PS928_04253</name>
</gene>
<dbReference type="PANTHER" id="PTHR43437:SF3">
    <property type="entry name" value="HYDROXYACYL-THIOESTER DEHYDRATASE TYPE 2, MITOCHONDRIAL"/>
    <property type="match status" value="1"/>
</dbReference>
<dbReference type="OrthoDB" id="9774179at2"/>
<dbReference type="GO" id="GO:0019171">
    <property type="term" value="F:(3R)-hydroxyacyl-[acyl-carrier-protein] dehydratase activity"/>
    <property type="evidence" value="ECO:0007669"/>
    <property type="project" value="TreeGrafter"/>
</dbReference>
<evidence type="ECO:0000259" key="1">
    <source>
        <dbReference type="Pfam" id="PF01575"/>
    </source>
</evidence>
<dbReference type="GO" id="GO:0005835">
    <property type="term" value="C:fatty acid synthase complex"/>
    <property type="evidence" value="ECO:0007669"/>
    <property type="project" value="InterPro"/>
</dbReference>
<dbReference type="SUPFAM" id="SSF54637">
    <property type="entry name" value="Thioesterase/thiol ester dehydrase-isomerase"/>
    <property type="match status" value="1"/>
</dbReference>
<reference evidence="2 3" key="1">
    <citation type="submission" date="2019-09" db="EMBL/GenBank/DDBJ databases">
        <authorList>
            <person name="Chandra G."/>
            <person name="Truman W A."/>
        </authorList>
    </citation>
    <scope>NUCLEOTIDE SEQUENCE [LARGE SCALE GENOMIC DNA]</scope>
    <source>
        <strain evidence="2">PS928</strain>
    </source>
</reference>
<evidence type="ECO:0000313" key="3">
    <source>
        <dbReference type="Proteomes" id="UP000381378"/>
    </source>
</evidence>
<dbReference type="InterPro" id="IPR003965">
    <property type="entry name" value="Fatty_acid_synthase"/>
</dbReference>
<name>A0A5E7UWE1_PSEFL</name>
<dbReference type="AlphaFoldDB" id="A0A5E7UWE1"/>
<protein>
    <recommendedName>
        <fullName evidence="1">MaoC-like domain-containing protein</fullName>
    </recommendedName>
</protein>
<accession>A0A5E7UWE1</accession>
<dbReference type="EMBL" id="CABVJF010000017">
    <property type="protein sequence ID" value="VVQ15363.1"/>
    <property type="molecule type" value="Genomic_DNA"/>
</dbReference>
<organism evidence="2 3">
    <name type="scientific">Pseudomonas fluorescens</name>
    <dbReference type="NCBI Taxonomy" id="294"/>
    <lineage>
        <taxon>Bacteria</taxon>
        <taxon>Pseudomonadati</taxon>
        <taxon>Pseudomonadota</taxon>
        <taxon>Gammaproteobacteria</taxon>
        <taxon>Pseudomonadales</taxon>
        <taxon>Pseudomonadaceae</taxon>
        <taxon>Pseudomonas</taxon>
    </lineage>
</organism>
<dbReference type="PANTHER" id="PTHR43437">
    <property type="entry name" value="HYDROXYACYL-THIOESTER DEHYDRATASE TYPE 2, MITOCHONDRIAL-RELATED"/>
    <property type="match status" value="1"/>
</dbReference>
<dbReference type="Proteomes" id="UP000381378">
    <property type="component" value="Unassembled WGS sequence"/>
</dbReference>
<dbReference type="RefSeq" id="WP_150787183.1">
    <property type="nucleotide sequence ID" value="NZ_CABVJF010000017.1"/>
</dbReference>
<dbReference type="InterPro" id="IPR050965">
    <property type="entry name" value="UPF0336/Enoyl-CoA_hydratase"/>
</dbReference>
<dbReference type="PRINTS" id="PR01483">
    <property type="entry name" value="FASYNTHASE"/>
</dbReference>
<sequence length="137" mass="14578">MTTVFEQAAMGEVIAELMSEPITAQMLQDYAKASGDSNPLHLDRAFAQKAGFDDVIVHGMLGMALLGQLLTSHFASADIHSFSTRFLASIPVGSRVHCVAEIAGRENDDVLLKLVAKVDGAEQIAVSGQARIGKPIK</sequence>
<feature type="domain" description="MaoC-like" evidence="1">
    <location>
        <begin position="10"/>
        <end position="107"/>
    </location>
</feature>
<dbReference type="InterPro" id="IPR002539">
    <property type="entry name" value="MaoC-like_dom"/>
</dbReference>
<dbReference type="Gene3D" id="3.10.129.10">
    <property type="entry name" value="Hotdog Thioesterase"/>
    <property type="match status" value="1"/>
</dbReference>
<proteinExistence type="predicted"/>
<dbReference type="Pfam" id="PF01575">
    <property type="entry name" value="MaoC_dehydratas"/>
    <property type="match status" value="1"/>
</dbReference>
<evidence type="ECO:0000313" key="2">
    <source>
        <dbReference type="EMBL" id="VVQ15363.1"/>
    </source>
</evidence>
<dbReference type="GO" id="GO:0004312">
    <property type="term" value="F:fatty acid synthase activity"/>
    <property type="evidence" value="ECO:0007669"/>
    <property type="project" value="InterPro"/>
</dbReference>
<dbReference type="InterPro" id="IPR029069">
    <property type="entry name" value="HotDog_dom_sf"/>
</dbReference>